<protein>
    <recommendedName>
        <fullName evidence="2">PF03932 family protein CutC</fullName>
    </recommendedName>
</protein>
<dbReference type="AlphaFoldDB" id="A0A0M2NTY7"/>
<evidence type="ECO:0000313" key="3">
    <source>
        <dbReference type="EMBL" id="KKI63472.1"/>
    </source>
</evidence>
<dbReference type="PATRIC" id="fig|74704.6.peg.533"/>
<comment type="caution">
    <text evidence="3">The sequence shown here is derived from an EMBL/GenBank/DDBJ whole genome shotgun (WGS) entry which is preliminary data.</text>
</comment>
<dbReference type="PANTHER" id="PTHR12598:SF0">
    <property type="entry name" value="COPPER HOMEOSTASIS PROTEIN CUTC HOMOLOG"/>
    <property type="match status" value="1"/>
</dbReference>
<dbReference type="PANTHER" id="PTHR12598">
    <property type="entry name" value="COPPER HOMEOSTASIS PROTEIN CUTC"/>
    <property type="match status" value="1"/>
</dbReference>
<organism evidence="3 4">
    <name type="scientific">Staphylococcus cohnii subsp. cohnii</name>
    <dbReference type="NCBI Taxonomy" id="74704"/>
    <lineage>
        <taxon>Bacteria</taxon>
        <taxon>Bacillati</taxon>
        <taxon>Bacillota</taxon>
        <taxon>Bacilli</taxon>
        <taxon>Bacillales</taxon>
        <taxon>Staphylococcaceae</taxon>
        <taxon>Staphylococcus</taxon>
        <taxon>Staphylococcus cohnii species complex</taxon>
    </lineage>
</organism>
<gene>
    <name evidence="2" type="primary">cutC</name>
    <name evidence="3" type="ORF">UF66_0519</name>
</gene>
<dbReference type="HAMAP" id="MF_00795">
    <property type="entry name" value="CutC"/>
    <property type="match status" value="1"/>
</dbReference>
<name>A0A0M2NTY7_STACC</name>
<dbReference type="RefSeq" id="WP_019468612.1">
    <property type="nucleotide sequence ID" value="NZ_LAKJ01000013.1"/>
</dbReference>
<comment type="subcellular location">
    <subcellularLocation>
        <location evidence="2">Cytoplasm</location>
    </subcellularLocation>
</comment>
<evidence type="ECO:0000256" key="2">
    <source>
        <dbReference type="HAMAP-Rule" id="MF_00795"/>
    </source>
</evidence>
<dbReference type="Proteomes" id="UP000034455">
    <property type="component" value="Unassembled WGS sequence"/>
</dbReference>
<dbReference type="Pfam" id="PF03932">
    <property type="entry name" value="CutC"/>
    <property type="match status" value="1"/>
</dbReference>
<dbReference type="GO" id="GO:0005737">
    <property type="term" value="C:cytoplasm"/>
    <property type="evidence" value="ECO:0007669"/>
    <property type="project" value="UniProtKB-SubCell"/>
</dbReference>
<reference evidence="3 4" key="1">
    <citation type="submission" date="2015-03" db="EMBL/GenBank/DDBJ databases">
        <title>Genome Assembly of Staphylococcus cohnii subsp. cohnii strain G22B2.</title>
        <authorList>
            <person name="Nair G."/>
            <person name="Kaur G."/>
            <person name="Khatri I."/>
            <person name="Singh N.K."/>
            <person name="Sathyabama S."/>
            <person name="Maurya S.K."/>
            <person name="Subramanian S."/>
            <person name="Agrewala J.N."/>
            <person name="Mayilraj S."/>
        </authorList>
    </citation>
    <scope>NUCLEOTIDE SEQUENCE [LARGE SCALE GENOMIC DNA]</scope>
    <source>
        <strain evidence="3 4">G22B2</strain>
    </source>
</reference>
<dbReference type="EMBL" id="LAKJ01000013">
    <property type="protein sequence ID" value="KKI63472.1"/>
    <property type="molecule type" value="Genomic_DNA"/>
</dbReference>
<proteinExistence type="inferred from homology"/>
<evidence type="ECO:0000313" key="4">
    <source>
        <dbReference type="Proteomes" id="UP000034455"/>
    </source>
</evidence>
<comment type="caution">
    <text evidence="2">Once thought to be involved in copper homeostasis, experiments in E.coli have shown this is not the case.</text>
</comment>
<dbReference type="GO" id="GO:0005507">
    <property type="term" value="F:copper ion binding"/>
    <property type="evidence" value="ECO:0007669"/>
    <property type="project" value="TreeGrafter"/>
</dbReference>
<dbReference type="InterPro" id="IPR036822">
    <property type="entry name" value="CutC-like_dom_sf"/>
</dbReference>
<dbReference type="Gene3D" id="3.20.20.380">
    <property type="entry name" value="Copper homeostasis (CutC) domain"/>
    <property type="match status" value="1"/>
</dbReference>
<keyword evidence="2" id="KW-0963">Cytoplasm</keyword>
<sequence length="209" mass="23148">MIKEAVVETIQQVEYAIENGADRVELCDHLHVGGTTPSIGMVEIATEICKANDVEIAVMIRPRGGDFVYSLYDFEIMQRDIKAIKSFDIDYFVFGCLTDDNTLNEWQMKTLKQLASPIPVVCHMAFDEIHLEGQVKALHKLIELGFSRLLTHGGPADTNIFDNLNQLGKLVVNSGGKIEIMPGGGLTKSNVQELITAFPFQEVHGTKIV</sequence>
<evidence type="ECO:0000256" key="1">
    <source>
        <dbReference type="ARBA" id="ARBA00007768"/>
    </source>
</evidence>
<dbReference type="InterPro" id="IPR005627">
    <property type="entry name" value="CutC-like"/>
</dbReference>
<dbReference type="SUPFAM" id="SSF110395">
    <property type="entry name" value="CutC-like"/>
    <property type="match status" value="1"/>
</dbReference>
<comment type="similarity">
    <text evidence="1 2">Belongs to the CutC family.</text>
</comment>
<accession>A0A0M2NTY7</accession>